<dbReference type="SUPFAM" id="SSF53850">
    <property type="entry name" value="Periplasmic binding protein-like II"/>
    <property type="match status" value="1"/>
</dbReference>
<feature type="domain" description="HTH lysR-type" evidence="6">
    <location>
        <begin position="1"/>
        <end position="59"/>
    </location>
</feature>
<comment type="similarity">
    <text evidence="1">Belongs to the LysR transcriptional regulatory family.</text>
</comment>
<evidence type="ECO:0000313" key="8">
    <source>
        <dbReference type="Proteomes" id="UP001595886"/>
    </source>
</evidence>
<keyword evidence="8" id="KW-1185">Reference proteome</keyword>
<dbReference type="SUPFAM" id="SSF46785">
    <property type="entry name" value="Winged helix' DNA-binding domain"/>
    <property type="match status" value="1"/>
</dbReference>
<evidence type="ECO:0000256" key="3">
    <source>
        <dbReference type="ARBA" id="ARBA00023125"/>
    </source>
</evidence>
<dbReference type="Proteomes" id="UP001595886">
    <property type="component" value="Unassembled WGS sequence"/>
</dbReference>
<accession>A0ABV9QVN7</accession>
<evidence type="ECO:0000259" key="6">
    <source>
        <dbReference type="PROSITE" id="PS50931"/>
    </source>
</evidence>
<dbReference type="PANTHER" id="PTHR30537:SF81">
    <property type="entry name" value="TRANSCRIPTIONAL REGULATOR-RELATED"/>
    <property type="match status" value="1"/>
</dbReference>
<dbReference type="Pfam" id="PF00126">
    <property type="entry name" value="HTH_1"/>
    <property type="match status" value="1"/>
</dbReference>
<reference evidence="8" key="1">
    <citation type="journal article" date="2019" name="Int. J. Syst. Evol. Microbiol.">
        <title>The Global Catalogue of Microorganisms (GCM) 10K type strain sequencing project: providing services to taxonomists for standard genome sequencing and annotation.</title>
        <authorList>
            <consortium name="The Broad Institute Genomics Platform"/>
            <consortium name="The Broad Institute Genome Sequencing Center for Infectious Disease"/>
            <person name="Wu L."/>
            <person name="Ma J."/>
        </authorList>
    </citation>
    <scope>NUCLEOTIDE SEQUENCE [LARGE SCALE GENOMIC DNA]</scope>
    <source>
        <strain evidence="8">CCUG 30340</strain>
    </source>
</reference>
<dbReference type="PROSITE" id="PS50931">
    <property type="entry name" value="HTH_LYSR"/>
    <property type="match status" value="1"/>
</dbReference>
<organism evidence="7 8">
    <name type="scientific">Dokdonella ginsengisoli</name>
    <dbReference type="NCBI Taxonomy" id="363846"/>
    <lineage>
        <taxon>Bacteria</taxon>
        <taxon>Pseudomonadati</taxon>
        <taxon>Pseudomonadota</taxon>
        <taxon>Gammaproteobacteria</taxon>
        <taxon>Lysobacterales</taxon>
        <taxon>Rhodanobacteraceae</taxon>
        <taxon>Dokdonella</taxon>
    </lineage>
</organism>
<evidence type="ECO:0000256" key="4">
    <source>
        <dbReference type="ARBA" id="ARBA00023163"/>
    </source>
</evidence>
<dbReference type="Gene3D" id="3.40.190.290">
    <property type="match status" value="1"/>
</dbReference>
<dbReference type="InterPro" id="IPR036388">
    <property type="entry name" value="WH-like_DNA-bd_sf"/>
</dbReference>
<gene>
    <name evidence="7" type="ORF">ACFO6Q_10260</name>
</gene>
<evidence type="ECO:0000256" key="1">
    <source>
        <dbReference type="ARBA" id="ARBA00009437"/>
    </source>
</evidence>
<feature type="region of interest" description="Disordered" evidence="5">
    <location>
        <begin position="305"/>
        <end position="344"/>
    </location>
</feature>
<proteinExistence type="inferred from homology"/>
<protein>
    <submittedName>
        <fullName evidence="7">LysR family transcriptional regulator</fullName>
    </submittedName>
</protein>
<evidence type="ECO:0000313" key="7">
    <source>
        <dbReference type="EMBL" id="MFC4820709.1"/>
    </source>
</evidence>
<dbReference type="InterPro" id="IPR000847">
    <property type="entry name" value="LysR_HTH_N"/>
</dbReference>
<name>A0ABV9QVN7_9GAMM</name>
<dbReference type="CDD" id="cd08422">
    <property type="entry name" value="PBP2_CrgA_like"/>
    <property type="match status" value="1"/>
</dbReference>
<keyword evidence="3" id="KW-0238">DNA-binding</keyword>
<keyword evidence="2" id="KW-0805">Transcription regulation</keyword>
<dbReference type="InterPro" id="IPR036390">
    <property type="entry name" value="WH_DNA-bd_sf"/>
</dbReference>
<keyword evidence="4" id="KW-0804">Transcription</keyword>
<dbReference type="InterPro" id="IPR005119">
    <property type="entry name" value="LysR_subst-bd"/>
</dbReference>
<dbReference type="Pfam" id="PF03466">
    <property type="entry name" value="LysR_substrate"/>
    <property type="match status" value="1"/>
</dbReference>
<dbReference type="RefSeq" id="WP_380020643.1">
    <property type="nucleotide sequence ID" value="NZ_JBHSHD010000007.1"/>
</dbReference>
<dbReference type="InterPro" id="IPR058163">
    <property type="entry name" value="LysR-type_TF_proteobact-type"/>
</dbReference>
<evidence type="ECO:0000256" key="2">
    <source>
        <dbReference type="ARBA" id="ARBA00023015"/>
    </source>
</evidence>
<dbReference type="EMBL" id="JBHSHD010000007">
    <property type="protein sequence ID" value="MFC4820709.1"/>
    <property type="molecule type" value="Genomic_DNA"/>
</dbReference>
<dbReference type="Gene3D" id="1.10.10.10">
    <property type="entry name" value="Winged helix-like DNA-binding domain superfamily/Winged helix DNA-binding domain"/>
    <property type="match status" value="1"/>
</dbReference>
<comment type="caution">
    <text evidence="7">The sequence shown here is derived from an EMBL/GenBank/DDBJ whole genome shotgun (WGS) entry which is preliminary data.</text>
</comment>
<dbReference type="PANTHER" id="PTHR30537">
    <property type="entry name" value="HTH-TYPE TRANSCRIPTIONAL REGULATOR"/>
    <property type="match status" value="1"/>
</dbReference>
<evidence type="ECO:0000256" key="5">
    <source>
        <dbReference type="SAM" id="MobiDB-lite"/>
    </source>
</evidence>
<sequence>MDRIGDISLFLRVLDLGSISAAARSLDLSVAVASQRLRRLEQQLGVRLLHRTTRRLHATPEGAALAEQGRALVEDLEALATDLRQSGVEASGTLRVTTSASFGRQYLSPLLPEFMRRHPRVRVSVDLDDRVQDLISAGYDLAIRIGALADSRLVARRIAANRRVLCAAPAYLDRHGTPAVPADLTAHECLILTGSLGRQDLWRIVDRDGHETAVRVNGRFESNYGEVLRDAALAGLGIALHSTWHVHDDLCAGRLRAVLEDCRIAETGIYAVMPQRRLVPLRVRAFIDFLEEQFGGVPPWERDCAPAGRARPAGTRHRVSAHANAPVPAKSRARPRSRRPDEPA</sequence>